<gene>
    <name evidence="18" type="ORF">FEM48_ZijujUnG0035500</name>
</gene>
<keyword evidence="7" id="KW-0187">Copper transport</keyword>
<keyword evidence="13" id="KW-0186">Copper</keyword>
<evidence type="ECO:0000259" key="17">
    <source>
        <dbReference type="SMART" id="SM00831"/>
    </source>
</evidence>
<dbReference type="Gene3D" id="1.20.1110.10">
    <property type="entry name" value="Calcium-transporting ATPase, transmembrane domain"/>
    <property type="match status" value="2"/>
</dbReference>
<dbReference type="PANTHER" id="PTHR24093">
    <property type="entry name" value="CATION TRANSPORTING ATPASE"/>
    <property type="match status" value="1"/>
</dbReference>
<keyword evidence="8" id="KW-0106">Calcium</keyword>
<dbReference type="Gene3D" id="3.40.50.1000">
    <property type="entry name" value="HAD superfamily/HAD-like"/>
    <property type="match status" value="1"/>
</dbReference>
<dbReference type="PRINTS" id="PR00119">
    <property type="entry name" value="CATATPASE"/>
</dbReference>
<keyword evidence="5" id="KW-0479">Metal-binding</keyword>
<evidence type="ECO:0000256" key="2">
    <source>
        <dbReference type="ARBA" id="ARBA00012517"/>
    </source>
</evidence>
<dbReference type="Gene3D" id="2.70.150.10">
    <property type="entry name" value="Calcium-transporting ATPase, cytoplasmic transduction domain A"/>
    <property type="match status" value="1"/>
</dbReference>
<evidence type="ECO:0000256" key="1">
    <source>
        <dbReference type="ARBA" id="ARBA00004127"/>
    </source>
</evidence>
<dbReference type="GO" id="GO:0140581">
    <property type="term" value="F:P-type monovalent copper transporter activity"/>
    <property type="evidence" value="ECO:0007669"/>
    <property type="project" value="UniProtKB-EC"/>
</dbReference>
<dbReference type="GO" id="GO:0005524">
    <property type="term" value="F:ATP binding"/>
    <property type="evidence" value="ECO:0007669"/>
    <property type="project" value="UniProtKB-KW"/>
</dbReference>
<dbReference type="AlphaFoldDB" id="A0A978U9G9"/>
<evidence type="ECO:0000256" key="7">
    <source>
        <dbReference type="ARBA" id="ARBA00022796"/>
    </source>
</evidence>
<evidence type="ECO:0000256" key="13">
    <source>
        <dbReference type="ARBA" id="ARBA00023008"/>
    </source>
</evidence>
<keyword evidence="4 16" id="KW-0812">Transmembrane</keyword>
<keyword evidence="11" id="KW-1278">Translocase</keyword>
<evidence type="ECO:0000256" key="6">
    <source>
        <dbReference type="ARBA" id="ARBA00022741"/>
    </source>
</evidence>
<feature type="domain" description="Cation-transporting P-type ATPase N-terminal" evidence="17">
    <location>
        <begin position="116"/>
        <end position="190"/>
    </location>
</feature>
<dbReference type="Pfam" id="PF00122">
    <property type="entry name" value="E1-E2_ATPase"/>
    <property type="match status" value="1"/>
</dbReference>
<dbReference type="SUPFAM" id="SSF81660">
    <property type="entry name" value="Metal cation-transporting ATPase, ATP-binding domain N"/>
    <property type="match status" value="1"/>
</dbReference>
<keyword evidence="9" id="KW-0067">ATP-binding</keyword>
<organism evidence="18 19">
    <name type="scientific">Ziziphus jujuba var. spinosa</name>
    <dbReference type="NCBI Taxonomy" id="714518"/>
    <lineage>
        <taxon>Eukaryota</taxon>
        <taxon>Viridiplantae</taxon>
        <taxon>Streptophyta</taxon>
        <taxon>Embryophyta</taxon>
        <taxon>Tracheophyta</taxon>
        <taxon>Spermatophyta</taxon>
        <taxon>Magnoliopsida</taxon>
        <taxon>eudicotyledons</taxon>
        <taxon>Gunneridae</taxon>
        <taxon>Pentapetalae</taxon>
        <taxon>rosids</taxon>
        <taxon>fabids</taxon>
        <taxon>Rosales</taxon>
        <taxon>Rhamnaceae</taxon>
        <taxon>Paliureae</taxon>
        <taxon>Ziziphus</taxon>
    </lineage>
</organism>
<dbReference type="SUPFAM" id="SSF56784">
    <property type="entry name" value="HAD-like"/>
    <property type="match status" value="1"/>
</dbReference>
<dbReference type="SUPFAM" id="SSF81665">
    <property type="entry name" value="Calcium ATPase, transmembrane domain M"/>
    <property type="match status" value="2"/>
</dbReference>
<feature type="transmembrane region" description="Helical" evidence="16">
    <location>
        <begin position="762"/>
        <end position="781"/>
    </location>
</feature>
<keyword evidence="10" id="KW-0460">Magnesium</keyword>
<dbReference type="GO" id="GO:0012505">
    <property type="term" value="C:endomembrane system"/>
    <property type="evidence" value="ECO:0007669"/>
    <property type="project" value="UniProtKB-SubCell"/>
</dbReference>
<evidence type="ECO:0000256" key="15">
    <source>
        <dbReference type="ARBA" id="ARBA00023136"/>
    </source>
</evidence>
<dbReference type="InterPro" id="IPR023214">
    <property type="entry name" value="HAD_sf"/>
</dbReference>
<protein>
    <recommendedName>
        <fullName evidence="2">P-type Cu(+) transporter</fullName>
        <ecNumber evidence="2">7.2.2.8</ecNumber>
    </recommendedName>
</protein>
<accession>A0A978U9G9</accession>
<evidence type="ECO:0000256" key="8">
    <source>
        <dbReference type="ARBA" id="ARBA00022837"/>
    </source>
</evidence>
<feature type="transmembrane region" description="Helical" evidence="16">
    <location>
        <begin position="173"/>
        <end position="192"/>
    </location>
</feature>
<dbReference type="FunFam" id="1.20.5.170:FF:000026">
    <property type="entry name" value="Calcium-transporting ATPase"/>
    <property type="match status" value="1"/>
</dbReference>
<dbReference type="Pfam" id="PF12515">
    <property type="entry name" value="CaATP_NAI"/>
    <property type="match status" value="1"/>
</dbReference>
<dbReference type="Gene3D" id="1.20.5.170">
    <property type="match status" value="1"/>
</dbReference>
<sequence length="786" mass="85512">MESYMNEGFVAVKAKHSSEEALQKWRNLCGVVKNPKRRFRFTANLSKRIEAAAMRRTNQEKLRIAVLVSKAAFQFIQGVQPSDYAVPEEVKAAGFQICGDELGSIVEGHDVKKLKFHGGVDGLAEKLCTSVTNGLTLDTNLLNRRQEIYGVNKFTESEPRGFWIFVWEALQDMTLMILGVCAFVSLIVGIAMEGWPKGAHDGLGIVASIMLVVFVTAISDYRQSLQFKDLDKEKKKISIHVTRNGYRQKMSIYDLLPGDIVHLSIGDQVPADGLFVSGFSMLIDESSLTGESEPVMITKENPFLLSGTKVQDGSCKMLVTTVGMRTQWGKLMATLSEGGDDETPLQVKLNGVATIIGKIGLFFAIVTFAVLVQGLELSASNASSLCSELPASVVKILTQSIFNNNGGEVVVNKNGKREILGTPTDAALLEFGLSVGGDFHAERQATKIVKVEPFNSVKKRMGVVLELPEGGLRAHTKGASEIVLAHCDKMINSSGEIVPLDDASINHLKTTIDEFASEALRTLCLAYIELERGFSIEDNIPVSGYTCIGIVGIKDPVRPGVKESVAVCRSAGITVRMVTGDNINTAKAIARECGILTDDGIAIEGPDFREKKEEELLKIIPKIQVMARSSPLDKHTLVKHLRTTFQEVVAVTGDGTNDAPALHEADIGLAMGIAGTEAKGKAIFRLDGPDSDLILNTLIFNTFVFCQVFNEISSREMEEIDVLKGILDNYVFVAVIGCTVFFQIIIVEFLGTFANTTPLSFAQWFLSVFIGFLGMPIAAGLKMIPV</sequence>
<dbReference type="PANTHER" id="PTHR24093:SF474">
    <property type="entry name" value="CALCIUM-TRANSPORTING ATPASE 2, PLASMA MEMBRANE-TYPE"/>
    <property type="match status" value="1"/>
</dbReference>
<dbReference type="InterPro" id="IPR036412">
    <property type="entry name" value="HAD-like_sf"/>
</dbReference>
<dbReference type="EMBL" id="JAEACU010000195">
    <property type="protein sequence ID" value="KAH7511204.1"/>
    <property type="molecule type" value="Genomic_DNA"/>
</dbReference>
<evidence type="ECO:0000256" key="9">
    <source>
        <dbReference type="ARBA" id="ARBA00022840"/>
    </source>
</evidence>
<dbReference type="InterPro" id="IPR001757">
    <property type="entry name" value="P_typ_ATPase"/>
</dbReference>
<keyword evidence="12 16" id="KW-1133">Transmembrane helix</keyword>
<evidence type="ECO:0000313" key="19">
    <source>
        <dbReference type="Proteomes" id="UP000813462"/>
    </source>
</evidence>
<comment type="subcellular location">
    <subcellularLocation>
        <location evidence="1">Endomembrane system</location>
        <topology evidence="1">Multi-pass membrane protein</topology>
    </subcellularLocation>
</comment>
<evidence type="ECO:0000256" key="10">
    <source>
        <dbReference type="ARBA" id="ARBA00022842"/>
    </source>
</evidence>
<dbReference type="GO" id="GO:0005516">
    <property type="term" value="F:calmodulin binding"/>
    <property type="evidence" value="ECO:0007669"/>
    <property type="project" value="InterPro"/>
</dbReference>
<dbReference type="Proteomes" id="UP000813462">
    <property type="component" value="Unassembled WGS sequence"/>
</dbReference>
<dbReference type="GO" id="GO:0005886">
    <property type="term" value="C:plasma membrane"/>
    <property type="evidence" value="ECO:0007669"/>
    <property type="project" value="TreeGrafter"/>
</dbReference>
<keyword evidence="3" id="KW-0813">Transport</keyword>
<dbReference type="Gene3D" id="3.40.1110.10">
    <property type="entry name" value="Calcium-transporting ATPase, cytoplasmic domain N"/>
    <property type="match status" value="1"/>
</dbReference>
<feature type="transmembrane region" description="Helical" evidence="16">
    <location>
        <begin position="198"/>
        <end position="218"/>
    </location>
</feature>
<dbReference type="FunFam" id="3.40.50.1000:FF:000144">
    <property type="entry name" value="copper-transporting ATPase 1 isoform X2"/>
    <property type="match status" value="1"/>
</dbReference>
<dbReference type="FunFam" id="2.70.150.10:FF:000006">
    <property type="entry name" value="Calcium-transporting ATPase"/>
    <property type="match status" value="1"/>
</dbReference>
<dbReference type="FunFam" id="3.40.1110.10:FF:000011">
    <property type="entry name" value="Calcium-transporting ATPase"/>
    <property type="match status" value="1"/>
</dbReference>
<dbReference type="InterPro" id="IPR023298">
    <property type="entry name" value="ATPase_P-typ_TM_dom_sf"/>
</dbReference>
<dbReference type="GO" id="GO:0005388">
    <property type="term" value="F:P-type calcium transporter activity"/>
    <property type="evidence" value="ECO:0007669"/>
    <property type="project" value="TreeGrafter"/>
</dbReference>
<dbReference type="InterPro" id="IPR024750">
    <property type="entry name" value="Ca_ATPase_N_dom"/>
</dbReference>
<dbReference type="InterPro" id="IPR004014">
    <property type="entry name" value="ATPase_P-typ_cation-transptr_N"/>
</dbReference>
<reference evidence="18" key="1">
    <citation type="journal article" date="2021" name="Front. Plant Sci.">
        <title>Chromosome-Scale Genome Assembly for Chinese Sour Jujube and Insights Into Its Genome Evolution and Domestication Signature.</title>
        <authorList>
            <person name="Shen L.-Y."/>
            <person name="Luo H."/>
            <person name="Wang X.-L."/>
            <person name="Wang X.-M."/>
            <person name="Qiu X.-J."/>
            <person name="Liu H."/>
            <person name="Zhou S.-S."/>
            <person name="Jia K.-H."/>
            <person name="Nie S."/>
            <person name="Bao Y.-T."/>
            <person name="Zhang R.-G."/>
            <person name="Yun Q.-Z."/>
            <person name="Chai Y.-H."/>
            <person name="Lu J.-Y."/>
            <person name="Li Y."/>
            <person name="Zhao S.-W."/>
            <person name="Mao J.-F."/>
            <person name="Jia S.-G."/>
            <person name="Mao Y.-M."/>
        </authorList>
    </citation>
    <scope>NUCLEOTIDE SEQUENCE</scope>
    <source>
        <strain evidence="18">AT0</strain>
        <tissue evidence="18">Leaf</tissue>
    </source>
</reference>
<dbReference type="Pfam" id="PF00690">
    <property type="entry name" value="Cation_ATPase_N"/>
    <property type="match status" value="1"/>
</dbReference>
<dbReference type="GO" id="GO:0016887">
    <property type="term" value="F:ATP hydrolysis activity"/>
    <property type="evidence" value="ECO:0007669"/>
    <property type="project" value="InterPro"/>
</dbReference>
<evidence type="ECO:0000256" key="3">
    <source>
        <dbReference type="ARBA" id="ARBA00022448"/>
    </source>
</evidence>
<dbReference type="NCBIfam" id="TIGR01494">
    <property type="entry name" value="ATPase_P-type"/>
    <property type="match status" value="1"/>
</dbReference>
<dbReference type="SUPFAM" id="SSF81653">
    <property type="entry name" value="Calcium ATPase, transduction domain A"/>
    <property type="match status" value="1"/>
</dbReference>
<feature type="transmembrane region" description="Helical" evidence="16">
    <location>
        <begin position="355"/>
        <end position="375"/>
    </location>
</feature>
<evidence type="ECO:0000256" key="11">
    <source>
        <dbReference type="ARBA" id="ARBA00022967"/>
    </source>
</evidence>
<dbReference type="InterPro" id="IPR006068">
    <property type="entry name" value="ATPase_P-typ_cation-transptr_C"/>
</dbReference>
<evidence type="ECO:0000256" key="4">
    <source>
        <dbReference type="ARBA" id="ARBA00022692"/>
    </source>
</evidence>
<evidence type="ECO:0000256" key="12">
    <source>
        <dbReference type="ARBA" id="ARBA00022989"/>
    </source>
</evidence>
<name>A0A978U9G9_ZIZJJ</name>
<dbReference type="GO" id="GO:0046872">
    <property type="term" value="F:metal ion binding"/>
    <property type="evidence" value="ECO:0007669"/>
    <property type="project" value="UniProtKB-KW"/>
</dbReference>
<keyword evidence="15 16" id="KW-0472">Membrane</keyword>
<evidence type="ECO:0000256" key="14">
    <source>
        <dbReference type="ARBA" id="ARBA00023065"/>
    </source>
</evidence>
<keyword evidence="6" id="KW-0547">Nucleotide-binding</keyword>
<keyword evidence="14" id="KW-0406">Ion transport</keyword>
<proteinExistence type="predicted"/>
<comment type="caution">
    <text evidence="18">The sequence shown here is derived from an EMBL/GenBank/DDBJ whole genome shotgun (WGS) entry which is preliminary data.</text>
</comment>
<evidence type="ECO:0000256" key="16">
    <source>
        <dbReference type="SAM" id="Phobius"/>
    </source>
</evidence>
<dbReference type="InterPro" id="IPR008250">
    <property type="entry name" value="ATPase_P-typ_transduc_dom_A_sf"/>
</dbReference>
<dbReference type="SMART" id="SM00831">
    <property type="entry name" value="Cation_ATPase_N"/>
    <property type="match status" value="1"/>
</dbReference>
<dbReference type="PRINTS" id="PR00120">
    <property type="entry name" value="HATPASE"/>
</dbReference>
<evidence type="ECO:0000256" key="5">
    <source>
        <dbReference type="ARBA" id="ARBA00022723"/>
    </source>
</evidence>
<dbReference type="InterPro" id="IPR059000">
    <property type="entry name" value="ATPase_P-type_domA"/>
</dbReference>
<feature type="transmembrane region" description="Helical" evidence="16">
    <location>
        <begin position="730"/>
        <end position="750"/>
    </location>
</feature>
<dbReference type="InterPro" id="IPR023299">
    <property type="entry name" value="ATPase_P-typ_cyto_dom_N"/>
</dbReference>
<evidence type="ECO:0000313" key="18">
    <source>
        <dbReference type="EMBL" id="KAH7511204.1"/>
    </source>
</evidence>
<dbReference type="EC" id="7.2.2.8" evidence="2"/>
<dbReference type="Pfam" id="PF13246">
    <property type="entry name" value="Cation_ATPase"/>
    <property type="match status" value="1"/>
</dbReference>
<dbReference type="Pfam" id="PF00689">
    <property type="entry name" value="Cation_ATPase_C"/>
    <property type="match status" value="1"/>
</dbReference>